<accession>N1U180</accession>
<dbReference type="EMBL" id="AHMI02000278">
    <property type="protein sequence ID" value="EMY12772.1"/>
    <property type="molecule type" value="Genomic_DNA"/>
</dbReference>
<organism evidence="1 2">
    <name type="scientific">Leptospira weilii str. Ecochallenge</name>
    <dbReference type="NCBI Taxonomy" id="1049986"/>
    <lineage>
        <taxon>Bacteria</taxon>
        <taxon>Pseudomonadati</taxon>
        <taxon>Spirochaetota</taxon>
        <taxon>Spirochaetia</taxon>
        <taxon>Leptospirales</taxon>
        <taxon>Leptospiraceae</taxon>
        <taxon>Leptospira</taxon>
    </lineage>
</organism>
<gene>
    <name evidence="1" type="ORF">LEP1GSC043_1190</name>
</gene>
<name>N1U180_9LEPT</name>
<protein>
    <submittedName>
        <fullName evidence="1">Uncharacterized protein</fullName>
    </submittedName>
</protein>
<evidence type="ECO:0000313" key="1">
    <source>
        <dbReference type="EMBL" id="EMY12772.1"/>
    </source>
</evidence>
<proteinExistence type="predicted"/>
<evidence type="ECO:0000313" key="2">
    <source>
        <dbReference type="Proteomes" id="UP000012249"/>
    </source>
</evidence>
<sequence length="57" mass="6499">MVIFGLRILFQKQKQTTKNHSVIRNKSAGVPTNYVPFYDVLSNSFFVITIPVRVPTS</sequence>
<comment type="caution">
    <text evidence="1">The sequence shown here is derived from an EMBL/GenBank/DDBJ whole genome shotgun (WGS) entry which is preliminary data.</text>
</comment>
<dbReference type="Proteomes" id="UP000012249">
    <property type="component" value="Unassembled WGS sequence"/>
</dbReference>
<reference evidence="1 2" key="1">
    <citation type="submission" date="2013-02" db="EMBL/GenBank/DDBJ databases">
        <authorList>
            <person name="Harkins D.M."/>
            <person name="Durkin A.S."/>
            <person name="Brinkac L.M."/>
            <person name="Haft D.H."/>
            <person name="Selengut J.D."/>
            <person name="Sanka R."/>
            <person name="DePew J."/>
            <person name="Purushe J."/>
            <person name="Haake D.A."/>
            <person name="Matsunaga J."/>
            <person name="Vinetz J.M."/>
            <person name="Sutton G.G."/>
            <person name="Nierman W.C."/>
            <person name="Fouts D.E."/>
        </authorList>
    </citation>
    <scope>NUCLEOTIDE SEQUENCE [LARGE SCALE GENOMIC DNA]</scope>
    <source>
        <strain evidence="1 2">Ecochallenge</strain>
    </source>
</reference>
<dbReference type="AlphaFoldDB" id="N1U180"/>